<proteinExistence type="predicted"/>
<dbReference type="Gene3D" id="1.20.1250.20">
    <property type="entry name" value="MFS general substrate transporter like domains"/>
    <property type="match status" value="1"/>
</dbReference>
<protein>
    <recommendedName>
        <fullName evidence="7">MFS transporter</fullName>
    </recommendedName>
</protein>
<dbReference type="RefSeq" id="WP_008070306.1">
    <property type="nucleotide sequence ID" value="NZ_AQWK01000003.1"/>
</dbReference>
<comment type="caution">
    <text evidence="5">The sequence shown here is derived from an EMBL/GenBank/DDBJ whole genome shotgun (WGS) entry which is preliminary data.</text>
</comment>
<name>F1Z6Z6_9SPHN</name>
<feature type="transmembrane region" description="Helical" evidence="4">
    <location>
        <begin position="161"/>
        <end position="181"/>
    </location>
</feature>
<dbReference type="EMBL" id="AEWJ01000026">
    <property type="protein sequence ID" value="EGD59600.1"/>
    <property type="molecule type" value="Genomic_DNA"/>
</dbReference>
<feature type="transmembrane region" description="Helical" evidence="4">
    <location>
        <begin position="69"/>
        <end position="90"/>
    </location>
</feature>
<gene>
    <name evidence="5" type="ORF">Y88_2644</name>
</gene>
<dbReference type="HOGENOM" id="CLU_713371_0_0_5"/>
<keyword evidence="6" id="KW-1185">Reference proteome</keyword>
<evidence type="ECO:0000256" key="4">
    <source>
        <dbReference type="SAM" id="Phobius"/>
    </source>
</evidence>
<evidence type="ECO:0000313" key="5">
    <source>
        <dbReference type="EMBL" id="EGD59600.1"/>
    </source>
</evidence>
<feature type="transmembrane region" description="Helical" evidence="4">
    <location>
        <begin position="287"/>
        <end position="312"/>
    </location>
</feature>
<dbReference type="InParanoid" id="F1Z6Z6"/>
<keyword evidence="2 4" id="KW-1133">Transmembrane helix</keyword>
<evidence type="ECO:0000256" key="1">
    <source>
        <dbReference type="ARBA" id="ARBA00022692"/>
    </source>
</evidence>
<dbReference type="Pfam" id="PF07690">
    <property type="entry name" value="MFS_1"/>
    <property type="match status" value="1"/>
</dbReference>
<feature type="transmembrane region" description="Helical" evidence="4">
    <location>
        <begin position="333"/>
        <end position="350"/>
    </location>
</feature>
<keyword evidence="1 4" id="KW-0812">Transmembrane</keyword>
<feature type="transmembrane region" description="Helical" evidence="4">
    <location>
        <begin position="263"/>
        <end position="281"/>
    </location>
</feature>
<dbReference type="SUPFAM" id="SSF103473">
    <property type="entry name" value="MFS general substrate transporter"/>
    <property type="match status" value="1"/>
</dbReference>
<dbReference type="OrthoDB" id="7262016at2"/>
<evidence type="ECO:0008006" key="7">
    <source>
        <dbReference type="Google" id="ProtNLM"/>
    </source>
</evidence>
<dbReference type="InterPro" id="IPR011701">
    <property type="entry name" value="MFS"/>
</dbReference>
<evidence type="ECO:0000313" key="6">
    <source>
        <dbReference type="Proteomes" id="UP000004728"/>
    </source>
</evidence>
<dbReference type="Proteomes" id="UP000004728">
    <property type="component" value="Unassembled WGS sequence"/>
</dbReference>
<feature type="transmembrane region" description="Helical" evidence="4">
    <location>
        <begin position="137"/>
        <end position="155"/>
    </location>
</feature>
<evidence type="ECO:0000256" key="2">
    <source>
        <dbReference type="ARBA" id="ARBA00022989"/>
    </source>
</evidence>
<dbReference type="STRING" id="983920.Y88_2644"/>
<organism evidence="5 6">
    <name type="scientific">Novosphingobium nitrogenifigens DSM 19370</name>
    <dbReference type="NCBI Taxonomy" id="983920"/>
    <lineage>
        <taxon>Bacteria</taxon>
        <taxon>Pseudomonadati</taxon>
        <taxon>Pseudomonadota</taxon>
        <taxon>Alphaproteobacteria</taxon>
        <taxon>Sphingomonadales</taxon>
        <taxon>Sphingomonadaceae</taxon>
        <taxon>Novosphingobium</taxon>
    </lineage>
</organism>
<dbReference type="InterPro" id="IPR036259">
    <property type="entry name" value="MFS_trans_sf"/>
</dbReference>
<dbReference type="eggNOG" id="ENOG50345T2">
    <property type="taxonomic scope" value="Bacteria"/>
</dbReference>
<keyword evidence="3 4" id="KW-0472">Membrane</keyword>
<accession>F1Z6Z6</accession>
<feature type="transmembrane region" description="Helical" evidence="4">
    <location>
        <begin position="37"/>
        <end position="57"/>
    </location>
</feature>
<evidence type="ECO:0000256" key="3">
    <source>
        <dbReference type="ARBA" id="ARBA00023136"/>
    </source>
</evidence>
<dbReference type="AlphaFoldDB" id="F1Z6Z6"/>
<feature type="transmembrane region" description="Helical" evidence="4">
    <location>
        <begin position="232"/>
        <end position="251"/>
    </location>
</feature>
<feature type="transmembrane region" description="Helical" evidence="4">
    <location>
        <begin position="202"/>
        <end position="226"/>
    </location>
</feature>
<feature type="transmembrane region" description="Helical" evidence="4">
    <location>
        <begin position="96"/>
        <end position="116"/>
    </location>
</feature>
<dbReference type="GO" id="GO:0022857">
    <property type="term" value="F:transmembrane transporter activity"/>
    <property type="evidence" value="ECO:0007669"/>
    <property type="project" value="InterPro"/>
</dbReference>
<reference evidence="5 6" key="1">
    <citation type="journal article" date="2012" name="J. Bacteriol.">
        <title>Draft Genome Sequence of Novosphingobium nitrogenifigens Y88T.</title>
        <authorList>
            <person name="Strabala T.J."/>
            <person name="Macdonald L."/>
            <person name="Liu V."/>
            <person name="Smit A.M."/>
        </authorList>
    </citation>
    <scope>NUCLEOTIDE SEQUENCE [LARGE SCALE GENOMIC DNA]</scope>
    <source>
        <strain evidence="5 6">DSM 19370</strain>
    </source>
</reference>
<sequence length="387" mass="39712">MSTRRASLGPITVHSALQALAENTGGLFISAFLVRQGVSQPLAILAFAGMVLSRFAMRAMVLPLALRIGLHRVLLVGIAVRALSYVLLGMVHHADAMLVAHVVTMGLGSVLYWTAWHAYNAAIAQSGARGRQVSLQQAATAAVSVIAPLLGGFMHGRLDPFSGFALIAGIQLAAAWPLLSAPPAGVAATAEMDRAVVRFARPLYFSEGLHSGAVNVVWNLALFVSLGQRFDAFGGAMALAGICATLASLLIGRHIDAGKGRTTVLIAYGCAAIAVLAKAAAYRTPWAAIAATALGALVTPITQVALLAPLYAMARRSACPLRFAMATEASWDLGSALACVIAAGALAAGAGYALPILAGLGGVASVTAMLTRWYAVPHGSEQGAETA</sequence>